<sequence>MAEPTPTNTLDDAAEEALSPAFVRSVVDAVDRADKTLVRQLVLPLRTADLAELLELLRPDERQDLVEMLGTDFNPEVLSELDESVRDHVIELLDPKDLAAALTEMDSDDAVYLLEDMDEAEQRLILDQLPASERAALEQSLDYPEYSAGRLMQRELVAVPPHWDVGQTLDYLREAEELPHEFYEIFVVDPAYKPVGTVPLSRVTRSKRPVLISEIMETEQTLIPVEMDQEEVALQFTKYDLISAAVVDEGGRLVGVVTVDDIVEVISEEAAEDIRLLAGLGEESISDSVLQTSRSRVPWLMVNLVTATLAAAVIALFDATIEKMVALAVLMPIVASMGGNAGTQTMTVTVRALATRDLVHFNARRTIAREFFVGVLNGMIFALILGGLSALLFGNEWLGAVFAGAIMINLVVASLTGILIPLGLDKLGADPAVSSAVFVTTMTDVVGFFSFLGLAALILFY</sequence>
<protein>
    <recommendedName>
        <fullName evidence="9">Magnesium transporter MgtE</fullName>
    </recommendedName>
</protein>
<comment type="function">
    <text evidence="9">Acts as a magnesium transporter.</text>
</comment>
<feature type="domain" description="CBS" evidence="10">
    <location>
        <begin position="216"/>
        <end position="272"/>
    </location>
</feature>
<evidence type="ECO:0000256" key="4">
    <source>
        <dbReference type="ARBA" id="ARBA00022692"/>
    </source>
</evidence>
<dbReference type="KEGG" id="pla:Plav_2778"/>
<keyword evidence="9" id="KW-1003">Cell membrane</keyword>
<dbReference type="AlphaFoldDB" id="A7HWV3"/>
<comment type="similarity">
    <text evidence="2 9">Belongs to the SLC41A transporter family.</text>
</comment>
<dbReference type="PROSITE" id="PS51371">
    <property type="entry name" value="CBS"/>
    <property type="match status" value="1"/>
</dbReference>
<dbReference type="InterPro" id="IPR006668">
    <property type="entry name" value="Mg_transptr_MgtE_intracell_dom"/>
</dbReference>
<accession>A7HWV3</accession>
<comment type="caution">
    <text evidence="9">Lacks conserved residue(s) required for the propagation of feature annotation.</text>
</comment>
<keyword evidence="9" id="KW-0479">Metal-binding</keyword>
<keyword evidence="4 9" id="KW-0812">Transmembrane</keyword>
<dbReference type="Pfam" id="PF03448">
    <property type="entry name" value="MgtE_N"/>
    <property type="match status" value="1"/>
</dbReference>
<dbReference type="GO" id="GO:0005886">
    <property type="term" value="C:plasma membrane"/>
    <property type="evidence" value="ECO:0007669"/>
    <property type="project" value="UniProtKB-SubCell"/>
</dbReference>
<dbReference type="PANTHER" id="PTHR43773:SF1">
    <property type="entry name" value="MAGNESIUM TRANSPORTER MGTE"/>
    <property type="match status" value="1"/>
</dbReference>
<dbReference type="Proteomes" id="UP000006377">
    <property type="component" value="Chromosome"/>
</dbReference>
<evidence type="ECO:0000256" key="2">
    <source>
        <dbReference type="ARBA" id="ARBA00009749"/>
    </source>
</evidence>
<evidence type="ECO:0000256" key="1">
    <source>
        <dbReference type="ARBA" id="ARBA00004141"/>
    </source>
</evidence>
<dbReference type="Pfam" id="PF01769">
    <property type="entry name" value="MgtE"/>
    <property type="match status" value="1"/>
</dbReference>
<dbReference type="STRING" id="402881.Plav_2778"/>
<feature type="transmembrane region" description="Helical" evidence="9">
    <location>
        <begin position="400"/>
        <end position="424"/>
    </location>
</feature>
<dbReference type="SMART" id="SM00924">
    <property type="entry name" value="MgtE_N"/>
    <property type="match status" value="1"/>
</dbReference>
<evidence type="ECO:0000313" key="12">
    <source>
        <dbReference type="Proteomes" id="UP000006377"/>
    </source>
</evidence>
<keyword evidence="12" id="KW-1185">Reference proteome</keyword>
<dbReference type="InterPro" id="IPR000644">
    <property type="entry name" value="CBS_dom"/>
</dbReference>
<keyword evidence="5 9" id="KW-0460">Magnesium</keyword>
<evidence type="ECO:0000256" key="7">
    <source>
        <dbReference type="ARBA" id="ARBA00023136"/>
    </source>
</evidence>
<name>A7HWV3_PARL1</name>
<evidence type="ECO:0000259" key="10">
    <source>
        <dbReference type="PROSITE" id="PS51371"/>
    </source>
</evidence>
<evidence type="ECO:0000256" key="5">
    <source>
        <dbReference type="ARBA" id="ARBA00022842"/>
    </source>
</evidence>
<feature type="transmembrane region" description="Helical" evidence="9">
    <location>
        <begin position="371"/>
        <end position="394"/>
    </location>
</feature>
<feature type="transmembrane region" description="Helical" evidence="9">
    <location>
        <begin position="436"/>
        <end position="460"/>
    </location>
</feature>
<dbReference type="PANTHER" id="PTHR43773">
    <property type="entry name" value="MAGNESIUM TRANSPORTER MGTE"/>
    <property type="match status" value="1"/>
</dbReference>
<dbReference type="SMART" id="SM00116">
    <property type="entry name" value="CBS"/>
    <property type="match status" value="2"/>
</dbReference>
<dbReference type="Gene3D" id="3.10.580.10">
    <property type="entry name" value="CBS-domain"/>
    <property type="match status" value="1"/>
</dbReference>
<keyword evidence="3 9" id="KW-0813">Transport</keyword>
<dbReference type="InterPro" id="IPR006667">
    <property type="entry name" value="SLC41_membr_dom"/>
</dbReference>
<dbReference type="SUPFAM" id="SSF161093">
    <property type="entry name" value="MgtE membrane domain-like"/>
    <property type="match status" value="1"/>
</dbReference>
<evidence type="ECO:0000256" key="8">
    <source>
        <dbReference type="PROSITE-ProRule" id="PRU00703"/>
    </source>
</evidence>
<dbReference type="CDD" id="cd04606">
    <property type="entry name" value="CBS_pair_Mg_transporter"/>
    <property type="match status" value="1"/>
</dbReference>
<dbReference type="InterPro" id="IPR036739">
    <property type="entry name" value="SLC41_membr_dom_sf"/>
</dbReference>
<organism evidence="11 12">
    <name type="scientific">Parvibaculum lavamentivorans (strain DS-1 / DSM 13023 / NCIMB 13966)</name>
    <dbReference type="NCBI Taxonomy" id="402881"/>
    <lineage>
        <taxon>Bacteria</taxon>
        <taxon>Pseudomonadati</taxon>
        <taxon>Pseudomonadota</taxon>
        <taxon>Alphaproteobacteria</taxon>
        <taxon>Hyphomicrobiales</taxon>
        <taxon>Parvibaculaceae</taxon>
        <taxon>Parvibaculum</taxon>
    </lineage>
</organism>
<dbReference type="InterPro" id="IPR046342">
    <property type="entry name" value="CBS_dom_sf"/>
</dbReference>
<proteinExistence type="inferred from homology"/>
<dbReference type="Gene3D" id="1.10.357.20">
    <property type="entry name" value="SLC41 divalent cation transporters, integral membrane domain"/>
    <property type="match status" value="1"/>
</dbReference>
<comment type="subunit">
    <text evidence="9">Homodimer.</text>
</comment>
<dbReference type="SUPFAM" id="SSF54631">
    <property type="entry name" value="CBS-domain pair"/>
    <property type="match status" value="1"/>
</dbReference>
<evidence type="ECO:0000313" key="11">
    <source>
        <dbReference type="EMBL" id="ABS64386.1"/>
    </source>
</evidence>
<dbReference type="RefSeq" id="WP_012111700.1">
    <property type="nucleotide sequence ID" value="NC_009719.1"/>
</dbReference>
<keyword evidence="7 9" id="KW-0472">Membrane</keyword>
<reference evidence="11 12" key="1">
    <citation type="journal article" date="2011" name="Stand. Genomic Sci.">
        <title>Complete genome sequence of Parvibaculum lavamentivorans type strain (DS-1(T)).</title>
        <authorList>
            <person name="Schleheck D."/>
            <person name="Weiss M."/>
            <person name="Pitluck S."/>
            <person name="Bruce D."/>
            <person name="Land M.L."/>
            <person name="Han S."/>
            <person name="Saunders E."/>
            <person name="Tapia R."/>
            <person name="Detter C."/>
            <person name="Brettin T."/>
            <person name="Han J."/>
            <person name="Woyke T."/>
            <person name="Goodwin L."/>
            <person name="Pennacchio L."/>
            <person name="Nolan M."/>
            <person name="Cook A.M."/>
            <person name="Kjelleberg S."/>
            <person name="Thomas T."/>
        </authorList>
    </citation>
    <scope>NUCLEOTIDE SEQUENCE [LARGE SCALE GENOMIC DNA]</scope>
    <source>
        <strain evidence="12">DS-1 / DSM 13023 / NCIMB 13966</strain>
    </source>
</reference>
<evidence type="ECO:0000256" key="3">
    <source>
        <dbReference type="ARBA" id="ARBA00022448"/>
    </source>
</evidence>
<dbReference type="HOGENOM" id="CLU_037408_1_0_5"/>
<gene>
    <name evidence="11" type="ordered locus">Plav_2778</name>
</gene>
<dbReference type="SUPFAM" id="SSF158791">
    <property type="entry name" value="MgtE N-terminal domain-like"/>
    <property type="match status" value="1"/>
</dbReference>
<dbReference type="GO" id="GO:0046872">
    <property type="term" value="F:metal ion binding"/>
    <property type="evidence" value="ECO:0007669"/>
    <property type="project" value="UniProtKB-KW"/>
</dbReference>
<comment type="subcellular location">
    <subcellularLocation>
        <location evidence="9">Cell membrane</location>
        <topology evidence="9">Multi-pass membrane protein</topology>
    </subcellularLocation>
    <subcellularLocation>
        <location evidence="1">Membrane</location>
        <topology evidence="1">Multi-pass membrane protein</topology>
    </subcellularLocation>
</comment>
<dbReference type="GO" id="GO:0015095">
    <property type="term" value="F:magnesium ion transmembrane transporter activity"/>
    <property type="evidence" value="ECO:0007669"/>
    <property type="project" value="UniProtKB-UniRule"/>
</dbReference>
<dbReference type="EMBL" id="CP000774">
    <property type="protein sequence ID" value="ABS64386.1"/>
    <property type="molecule type" value="Genomic_DNA"/>
</dbReference>
<keyword evidence="6 9" id="KW-1133">Transmembrane helix</keyword>
<evidence type="ECO:0000256" key="9">
    <source>
        <dbReference type="RuleBase" id="RU362011"/>
    </source>
</evidence>
<dbReference type="Pfam" id="PF00571">
    <property type="entry name" value="CBS"/>
    <property type="match status" value="1"/>
</dbReference>
<dbReference type="eggNOG" id="COG2239">
    <property type="taxonomic scope" value="Bacteria"/>
</dbReference>
<feature type="transmembrane region" description="Helical" evidence="9">
    <location>
        <begin position="297"/>
        <end position="317"/>
    </location>
</feature>
<dbReference type="InterPro" id="IPR006669">
    <property type="entry name" value="MgtE_transporter"/>
</dbReference>
<keyword evidence="8" id="KW-0129">CBS domain</keyword>
<dbReference type="Gene3D" id="1.25.60.10">
    <property type="entry name" value="MgtE N-terminal domain-like"/>
    <property type="match status" value="1"/>
</dbReference>
<dbReference type="NCBIfam" id="TIGR00400">
    <property type="entry name" value="mgtE"/>
    <property type="match status" value="1"/>
</dbReference>
<evidence type="ECO:0000256" key="6">
    <source>
        <dbReference type="ARBA" id="ARBA00022989"/>
    </source>
</evidence>
<dbReference type="InterPro" id="IPR038076">
    <property type="entry name" value="MgtE_N_sf"/>
</dbReference>